<comment type="caution">
    <text evidence="1">The sequence shown here is derived from an EMBL/GenBank/DDBJ whole genome shotgun (WGS) entry which is preliminary data.</text>
</comment>
<accession>A0A8J5NDF8</accession>
<protein>
    <submittedName>
        <fullName evidence="1">Uncharacterized protein</fullName>
    </submittedName>
</protein>
<organism evidence="1 2">
    <name type="scientific">Homarus americanus</name>
    <name type="common">American lobster</name>
    <dbReference type="NCBI Taxonomy" id="6706"/>
    <lineage>
        <taxon>Eukaryota</taxon>
        <taxon>Metazoa</taxon>
        <taxon>Ecdysozoa</taxon>
        <taxon>Arthropoda</taxon>
        <taxon>Crustacea</taxon>
        <taxon>Multicrustacea</taxon>
        <taxon>Malacostraca</taxon>
        <taxon>Eumalacostraca</taxon>
        <taxon>Eucarida</taxon>
        <taxon>Decapoda</taxon>
        <taxon>Pleocyemata</taxon>
        <taxon>Astacidea</taxon>
        <taxon>Nephropoidea</taxon>
        <taxon>Nephropidae</taxon>
        <taxon>Homarus</taxon>
    </lineage>
</organism>
<gene>
    <name evidence="1" type="ORF">Hamer_G021905</name>
</gene>
<dbReference type="AlphaFoldDB" id="A0A8J5NDF8"/>
<name>A0A8J5NDF8_HOMAM</name>
<dbReference type="EMBL" id="JAHLQT010000907">
    <property type="protein sequence ID" value="KAG7177955.1"/>
    <property type="molecule type" value="Genomic_DNA"/>
</dbReference>
<sequence length="74" mass="8185">MTSKHSADSSATRTKPNIQKAVTLKTKLEVIKQHECDEGSTLIRKQLSLAAFTVTTINKHTEEIKQAAENVTCM</sequence>
<dbReference type="Proteomes" id="UP000747542">
    <property type="component" value="Unassembled WGS sequence"/>
</dbReference>
<evidence type="ECO:0000313" key="1">
    <source>
        <dbReference type="EMBL" id="KAG7177955.1"/>
    </source>
</evidence>
<evidence type="ECO:0000313" key="2">
    <source>
        <dbReference type="Proteomes" id="UP000747542"/>
    </source>
</evidence>
<reference evidence="1" key="1">
    <citation type="journal article" date="2021" name="Sci. Adv.">
        <title>The American lobster genome reveals insights on longevity, neural, and immune adaptations.</title>
        <authorList>
            <person name="Polinski J.M."/>
            <person name="Zimin A.V."/>
            <person name="Clark K.F."/>
            <person name="Kohn A.B."/>
            <person name="Sadowski N."/>
            <person name="Timp W."/>
            <person name="Ptitsyn A."/>
            <person name="Khanna P."/>
            <person name="Romanova D.Y."/>
            <person name="Williams P."/>
            <person name="Greenwood S.J."/>
            <person name="Moroz L.L."/>
            <person name="Walt D.R."/>
            <person name="Bodnar A.G."/>
        </authorList>
    </citation>
    <scope>NUCLEOTIDE SEQUENCE</scope>
    <source>
        <strain evidence="1">GMGI-L3</strain>
    </source>
</reference>
<keyword evidence="2" id="KW-1185">Reference proteome</keyword>
<proteinExistence type="predicted"/>